<sequence>MLCIAPYDWNQKETASKRGPQKTKIKNVNKKLSAKKLTHASRTLRLSGLGQCAMLLQSLPKGYAVRAIAMRLVATN</sequence>
<evidence type="ECO:0000313" key="1">
    <source>
        <dbReference type="EMBL" id="KAG8069348.1"/>
    </source>
</evidence>
<organism evidence="1 2">
    <name type="scientific">Zizania palustris</name>
    <name type="common">Northern wild rice</name>
    <dbReference type="NCBI Taxonomy" id="103762"/>
    <lineage>
        <taxon>Eukaryota</taxon>
        <taxon>Viridiplantae</taxon>
        <taxon>Streptophyta</taxon>
        <taxon>Embryophyta</taxon>
        <taxon>Tracheophyta</taxon>
        <taxon>Spermatophyta</taxon>
        <taxon>Magnoliopsida</taxon>
        <taxon>Liliopsida</taxon>
        <taxon>Poales</taxon>
        <taxon>Poaceae</taxon>
        <taxon>BOP clade</taxon>
        <taxon>Oryzoideae</taxon>
        <taxon>Oryzeae</taxon>
        <taxon>Zizaniinae</taxon>
        <taxon>Zizania</taxon>
    </lineage>
</organism>
<keyword evidence="2" id="KW-1185">Reference proteome</keyword>
<reference evidence="1" key="2">
    <citation type="submission" date="2021-02" db="EMBL/GenBank/DDBJ databases">
        <authorList>
            <person name="Kimball J.A."/>
            <person name="Haas M.W."/>
            <person name="Macchietto M."/>
            <person name="Kono T."/>
            <person name="Duquette J."/>
            <person name="Shao M."/>
        </authorList>
    </citation>
    <scope>NUCLEOTIDE SEQUENCE</scope>
    <source>
        <tissue evidence="1">Fresh leaf tissue</tissue>
    </source>
</reference>
<protein>
    <submittedName>
        <fullName evidence="1">Uncharacterized protein</fullName>
    </submittedName>
</protein>
<proteinExistence type="predicted"/>
<name>A0A8J5W183_ZIZPA</name>
<dbReference type="AlphaFoldDB" id="A0A8J5W183"/>
<dbReference type="Proteomes" id="UP000729402">
    <property type="component" value="Unassembled WGS sequence"/>
</dbReference>
<gene>
    <name evidence="1" type="ORF">GUJ93_ZPchr0005g15954</name>
</gene>
<comment type="caution">
    <text evidence="1">The sequence shown here is derived from an EMBL/GenBank/DDBJ whole genome shotgun (WGS) entry which is preliminary data.</text>
</comment>
<evidence type="ECO:0000313" key="2">
    <source>
        <dbReference type="Proteomes" id="UP000729402"/>
    </source>
</evidence>
<reference evidence="1" key="1">
    <citation type="journal article" date="2021" name="bioRxiv">
        <title>Whole Genome Assembly and Annotation of Northern Wild Rice, Zizania palustris L., Supports a Whole Genome Duplication in the Zizania Genus.</title>
        <authorList>
            <person name="Haas M."/>
            <person name="Kono T."/>
            <person name="Macchietto M."/>
            <person name="Millas R."/>
            <person name="McGilp L."/>
            <person name="Shao M."/>
            <person name="Duquette J."/>
            <person name="Hirsch C.N."/>
            <person name="Kimball J."/>
        </authorList>
    </citation>
    <scope>NUCLEOTIDE SEQUENCE</scope>
    <source>
        <tissue evidence="1">Fresh leaf tissue</tissue>
    </source>
</reference>
<accession>A0A8J5W183</accession>
<dbReference type="EMBL" id="JAAALK010000284">
    <property type="protein sequence ID" value="KAG8069348.1"/>
    <property type="molecule type" value="Genomic_DNA"/>
</dbReference>